<keyword evidence="5" id="KW-1185">Reference proteome</keyword>
<dbReference type="Proteomes" id="UP001458880">
    <property type="component" value="Unassembled WGS sequence"/>
</dbReference>
<dbReference type="PANTHER" id="PTHR24096">
    <property type="entry name" value="LONG-CHAIN-FATTY-ACID--COA LIGASE"/>
    <property type="match status" value="1"/>
</dbReference>
<feature type="domain" description="AMP-dependent synthetase/ligase" evidence="3">
    <location>
        <begin position="56"/>
        <end position="318"/>
    </location>
</feature>
<dbReference type="AlphaFoldDB" id="A0AAW1LX07"/>
<keyword evidence="2" id="KW-0576">Peroxisome</keyword>
<dbReference type="InterPro" id="IPR020845">
    <property type="entry name" value="AMP-binding_CS"/>
</dbReference>
<protein>
    <submittedName>
        <fullName evidence="4">AMP-binding enzyme</fullName>
    </submittedName>
</protein>
<comment type="subcellular location">
    <subcellularLocation>
        <location evidence="1">Peroxisome</location>
    </subcellularLocation>
</comment>
<organism evidence="4 5">
    <name type="scientific">Popillia japonica</name>
    <name type="common">Japanese beetle</name>
    <dbReference type="NCBI Taxonomy" id="7064"/>
    <lineage>
        <taxon>Eukaryota</taxon>
        <taxon>Metazoa</taxon>
        <taxon>Ecdysozoa</taxon>
        <taxon>Arthropoda</taxon>
        <taxon>Hexapoda</taxon>
        <taxon>Insecta</taxon>
        <taxon>Pterygota</taxon>
        <taxon>Neoptera</taxon>
        <taxon>Endopterygota</taxon>
        <taxon>Coleoptera</taxon>
        <taxon>Polyphaga</taxon>
        <taxon>Scarabaeiformia</taxon>
        <taxon>Scarabaeidae</taxon>
        <taxon>Rutelinae</taxon>
        <taxon>Popillia</taxon>
    </lineage>
</organism>
<accession>A0AAW1LX07</accession>
<dbReference type="GO" id="GO:0046949">
    <property type="term" value="P:fatty-acyl-CoA biosynthetic process"/>
    <property type="evidence" value="ECO:0007669"/>
    <property type="project" value="TreeGrafter"/>
</dbReference>
<dbReference type="InterPro" id="IPR042099">
    <property type="entry name" value="ANL_N_sf"/>
</dbReference>
<dbReference type="GO" id="GO:0005777">
    <property type="term" value="C:peroxisome"/>
    <property type="evidence" value="ECO:0007669"/>
    <property type="project" value="UniProtKB-SubCell"/>
</dbReference>
<reference evidence="4 5" key="1">
    <citation type="journal article" date="2024" name="BMC Genomics">
        <title>De novo assembly and annotation of Popillia japonica's genome with initial clues to its potential as an invasive pest.</title>
        <authorList>
            <person name="Cucini C."/>
            <person name="Boschi S."/>
            <person name="Funari R."/>
            <person name="Cardaioli E."/>
            <person name="Iannotti N."/>
            <person name="Marturano G."/>
            <person name="Paoli F."/>
            <person name="Bruttini M."/>
            <person name="Carapelli A."/>
            <person name="Frati F."/>
            <person name="Nardi F."/>
        </authorList>
    </citation>
    <scope>NUCLEOTIDE SEQUENCE [LARGE SCALE GENOMIC DNA]</scope>
    <source>
        <strain evidence="4">DMR45628</strain>
    </source>
</reference>
<evidence type="ECO:0000256" key="1">
    <source>
        <dbReference type="ARBA" id="ARBA00004275"/>
    </source>
</evidence>
<dbReference type="PANTHER" id="PTHR24096:SF422">
    <property type="entry name" value="BCDNA.GH02901"/>
    <property type="match status" value="1"/>
</dbReference>
<sequence length="323" mass="36540">MSLARKIVVNQVRRRVCSAHVMRRSYSSENKSDDFIRSKHPNIDIPKMHFAEFMFEQFQNFSERIALQCALTQRKYTYDDILVKSTHFSKGLRKKLKLQKGDVIALLLPNIPEFYICTFGSLLAGLKVTTINPLYTPDEIKRQLLDADVKAIITMIPLWQLAKASADLTKNNINIITVKSLVRYPTHTHVHKYFDHVCNINIITVKSLPNESVPTGAINFQELVDLNPDIPDIELPSPDETVFIPYSSGTTGLPKGVELSSNNLVANISQVTQPKFKLVLPENTPQDVTIGLLPMFHVYGFTTMLALMKDGSKVLTLPEIYPR</sequence>
<evidence type="ECO:0000313" key="5">
    <source>
        <dbReference type="Proteomes" id="UP001458880"/>
    </source>
</evidence>
<name>A0AAW1LX07_POPJA</name>
<comment type="caution">
    <text evidence="4">The sequence shown here is derived from an EMBL/GenBank/DDBJ whole genome shotgun (WGS) entry which is preliminary data.</text>
</comment>
<dbReference type="GO" id="GO:0004467">
    <property type="term" value="F:long-chain fatty acid-CoA ligase activity"/>
    <property type="evidence" value="ECO:0007669"/>
    <property type="project" value="TreeGrafter"/>
</dbReference>
<dbReference type="SUPFAM" id="SSF56801">
    <property type="entry name" value="Acetyl-CoA synthetase-like"/>
    <property type="match status" value="1"/>
</dbReference>
<dbReference type="InterPro" id="IPR000873">
    <property type="entry name" value="AMP-dep_synth/lig_dom"/>
</dbReference>
<evidence type="ECO:0000256" key="2">
    <source>
        <dbReference type="ARBA" id="ARBA00023140"/>
    </source>
</evidence>
<dbReference type="Pfam" id="PF00501">
    <property type="entry name" value="AMP-binding"/>
    <property type="match status" value="1"/>
</dbReference>
<gene>
    <name evidence="4" type="ORF">QE152_g9767</name>
</gene>
<dbReference type="PROSITE" id="PS00455">
    <property type="entry name" value="AMP_BINDING"/>
    <property type="match status" value="1"/>
</dbReference>
<dbReference type="Gene3D" id="3.40.50.12780">
    <property type="entry name" value="N-terminal domain of ligase-like"/>
    <property type="match status" value="1"/>
</dbReference>
<dbReference type="EMBL" id="JASPKY010000085">
    <property type="protein sequence ID" value="KAK9738605.1"/>
    <property type="molecule type" value="Genomic_DNA"/>
</dbReference>
<evidence type="ECO:0000313" key="4">
    <source>
        <dbReference type="EMBL" id="KAK9738605.1"/>
    </source>
</evidence>
<evidence type="ECO:0000259" key="3">
    <source>
        <dbReference type="Pfam" id="PF00501"/>
    </source>
</evidence>
<proteinExistence type="predicted"/>